<organism evidence="12 13">
    <name type="scientific">Oncorhynchus kisutch</name>
    <name type="common">Coho salmon</name>
    <name type="synonym">Salmo kisutch</name>
    <dbReference type="NCBI Taxonomy" id="8019"/>
    <lineage>
        <taxon>Eukaryota</taxon>
        <taxon>Metazoa</taxon>
        <taxon>Chordata</taxon>
        <taxon>Craniata</taxon>
        <taxon>Vertebrata</taxon>
        <taxon>Euteleostomi</taxon>
        <taxon>Actinopterygii</taxon>
        <taxon>Neopterygii</taxon>
        <taxon>Teleostei</taxon>
        <taxon>Protacanthopterygii</taxon>
        <taxon>Salmoniformes</taxon>
        <taxon>Salmonidae</taxon>
        <taxon>Salmoninae</taxon>
        <taxon>Oncorhynchus</taxon>
    </lineage>
</organism>
<sequence>MASNNSQVGKWEVVKKSKKPGTAGSGGKNLGEKKTGRKALSESNMTRTDQFPPLVTSGTLFEAFEKMGKKHNKEQVPPAEPSNKKPSAGKQKAKLPPASTQTHNTHKNLEDAFKAMDVGELKQQLDRSQTLFPDNPSVWVKDLAGYLNHALAAPETDPTLSSYTHDYPYCLAGKELRGVVKALIGRCNESLQDFYDHCVYTMLRELDKQTGEPLHGYRVCIQAILQDKPRMATQNLPDYLELLRSVQNRPVKCLTIMWSLGQAGYYDLSQGLRVWLGIMLPVLGVKALSSYAIAYLERLLLLHVNLTKGFGVMGPKDFFPLLDFAYMPKNALSPSLQEQLCRLYPRLKVLAFGAKPEMTLHTYLPSFLSRATPHCPEDMKRELRGWLQETVQSFRVTNEELRDTANSTDLQDCNKLCHCLQLKMSGRGFPWSRLFMALLVFAAGFITHDIRSRGSFTDSTTASYLHSSGVMGVSQQAWSKVTLYSQQGFSWLDTNTPYYYSECVRVLSPVLEQTWERTKDAAIYISQLTTQLIDWINHNTPLLVEWLSSSTPDSVFLLIDYLKQLLLFLHTNYLLPALSHASHLIVQAWTALQDSCSGEVSVSCLQTYALSLTNSTWLLLQDTSNAIKTWIQDLLQT</sequence>
<proteinExistence type="inferred from homology"/>
<dbReference type="Proteomes" id="UP000694557">
    <property type="component" value="Unassembled WGS sequence"/>
</dbReference>
<keyword evidence="7" id="KW-1133">Transmembrane helix</keyword>
<evidence type="ECO:0000313" key="13">
    <source>
        <dbReference type="Proteomes" id="UP000694557"/>
    </source>
</evidence>
<evidence type="ECO:0000256" key="2">
    <source>
        <dbReference type="ARBA" id="ARBA00007984"/>
    </source>
</evidence>
<keyword evidence="13" id="KW-1185">Reference proteome</keyword>
<reference evidence="12" key="2">
    <citation type="submission" date="2025-09" db="UniProtKB">
        <authorList>
            <consortium name="Ensembl"/>
        </authorList>
    </citation>
    <scope>IDENTIFICATION</scope>
</reference>
<keyword evidence="4" id="KW-0812">Transmembrane</keyword>
<evidence type="ECO:0000256" key="5">
    <source>
        <dbReference type="ARBA" id="ARBA00022703"/>
    </source>
</evidence>
<accession>A0A8C7H315</accession>
<dbReference type="InterPro" id="IPR019308">
    <property type="entry name" value="TMEM214"/>
</dbReference>
<evidence type="ECO:0000256" key="6">
    <source>
        <dbReference type="ARBA" id="ARBA00022824"/>
    </source>
</evidence>
<evidence type="ECO:0000256" key="7">
    <source>
        <dbReference type="ARBA" id="ARBA00022989"/>
    </source>
</evidence>
<feature type="region of interest" description="Disordered" evidence="11">
    <location>
        <begin position="1"/>
        <end position="104"/>
    </location>
</feature>
<reference evidence="12" key="1">
    <citation type="submission" date="2025-08" db="UniProtKB">
        <authorList>
            <consortium name="Ensembl"/>
        </authorList>
    </citation>
    <scope>IDENTIFICATION</scope>
</reference>
<dbReference type="GO" id="GO:0005794">
    <property type="term" value="C:Golgi apparatus"/>
    <property type="evidence" value="ECO:0007669"/>
    <property type="project" value="TreeGrafter"/>
</dbReference>
<dbReference type="Ensembl" id="ENSOKIT00005054255.1">
    <property type="protein sequence ID" value="ENSOKIP00005051355.1"/>
    <property type="gene ID" value="ENSOKIG00005021361.1"/>
</dbReference>
<dbReference type="AlphaFoldDB" id="A0A8C7H315"/>
<dbReference type="GO" id="GO:0005789">
    <property type="term" value="C:endoplasmic reticulum membrane"/>
    <property type="evidence" value="ECO:0007669"/>
    <property type="project" value="UniProtKB-SubCell"/>
</dbReference>
<keyword evidence="6" id="KW-0256">Endoplasmic reticulum</keyword>
<evidence type="ECO:0000256" key="10">
    <source>
        <dbReference type="ARBA" id="ARBA00024938"/>
    </source>
</evidence>
<evidence type="ECO:0000313" key="12">
    <source>
        <dbReference type="Ensembl" id="ENSOKIP00005051355.1"/>
    </source>
</evidence>
<evidence type="ECO:0000256" key="1">
    <source>
        <dbReference type="ARBA" id="ARBA00004477"/>
    </source>
</evidence>
<name>A0A8C7H315_ONCKI</name>
<evidence type="ECO:0000256" key="8">
    <source>
        <dbReference type="ARBA" id="ARBA00023136"/>
    </source>
</evidence>
<evidence type="ECO:0000256" key="9">
    <source>
        <dbReference type="ARBA" id="ARBA00023180"/>
    </source>
</evidence>
<evidence type="ECO:0000256" key="11">
    <source>
        <dbReference type="SAM" id="MobiDB-lite"/>
    </source>
</evidence>
<dbReference type="PANTHER" id="PTHR13448:SF0">
    <property type="entry name" value="TRANSMEMBRANE PROTEIN 214"/>
    <property type="match status" value="1"/>
</dbReference>
<protein>
    <submittedName>
        <fullName evidence="12">Transmembrane protein 214</fullName>
    </submittedName>
</protein>
<comment type="subunit">
    <text evidence="3">Constitutively interacts with CASP4; required for the localization of procaspase 4 to the ER.</text>
</comment>
<keyword evidence="5" id="KW-0053">Apoptosis</keyword>
<comment type="function">
    <text evidence="10">Critical mediator, in cooperation with CASP4, of endoplasmic reticulum-stress induced apoptosis. Required or the activation of CASP4 following endoplasmic reticulum stress.</text>
</comment>
<comment type="subcellular location">
    <subcellularLocation>
        <location evidence="1">Endoplasmic reticulum membrane</location>
        <topology evidence="1">Multi-pass membrane protein</topology>
    </subcellularLocation>
</comment>
<evidence type="ECO:0000256" key="3">
    <source>
        <dbReference type="ARBA" id="ARBA00011720"/>
    </source>
</evidence>
<gene>
    <name evidence="12" type="primary">TMEM214</name>
    <name evidence="12" type="synonym">tmem214</name>
</gene>
<comment type="similarity">
    <text evidence="2">Belongs to the TMEM214 family.</text>
</comment>
<dbReference type="GeneTree" id="ENSGT00390000002693"/>
<evidence type="ECO:0000256" key="4">
    <source>
        <dbReference type="ARBA" id="ARBA00022692"/>
    </source>
</evidence>
<dbReference type="Pfam" id="PF10151">
    <property type="entry name" value="TMEM214"/>
    <property type="match status" value="2"/>
</dbReference>
<keyword evidence="8" id="KW-0472">Membrane</keyword>
<dbReference type="PANTHER" id="PTHR13448">
    <property type="entry name" value="TRANSMEMBRANE PROTEIN 214"/>
    <property type="match status" value="1"/>
</dbReference>
<keyword evidence="9" id="KW-0325">Glycoprotein</keyword>
<dbReference type="GO" id="GO:0006915">
    <property type="term" value="P:apoptotic process"/>
    <property type="evidence" value="ECO:0007669"/>
    <property type="project" value="UniProtKB-KW"/>
</dbReference>